<evidence type="ECO:0000256" key="5">
    <source>
        <dbReference type="ARBA" id="ARBA00022917"/>
    </source>
</evidence>
<keyword evidence="7" id="KW-0539">Nucleus</keyword>
<keyword evidence="6" id="KW-0234">DNA repair</keyword>
<comment type="function">
    <text evidence="8">mRNA cap-binding component of the eukaryotic translation initiation factor 3 (eIF-3) complex, which is involved in protein synthesis of a specialized repertoire of mRNAs and, together with other initiation factors, stimulates binding of mRNA and methionyl-tRNAi to the 40S ribosome. The eIF-3 complex specifically targets and initiates translation of a subset of mRNAs involved in cell proliferation. In the eIF-3 complex, eif3d specifically recognizes and binds the 7-methylguanosine cap of a subset of mRNAs.</text>
</comment>
<evidence type="ECO:0000256" key="9">
    <source>
        <dbReference type="SAM" id="MobiDB-lite"/>
    </source>
</evidence>
<reference evidence="11" key="2">
    <citation type="submission" date="2023-05" db="EMBL/GenBank/DDBJ databases">
        <authorList>
            <consortium name="Lawrence Berkeley National Laboratory"/>
            <person name="Steindorff A."/>
            <person name="Hensen N."/>
            <person name="Bonometti L."/>
            <person name="Westerberg I."/>
            <person name="Brannstrom I.O."/>
            <person name="Guillou S."/>
            <person name="Cros-Aarteil S."/>
            <person name="Calhoun S."/>
            <person name="Haridas S."/>
            <person name="Kuo A."/>
            <person name="Mondo S."/>
            <person name="Pangilinan J."/>
            <person name="Riley R."/>
            <person name="Labutti K."/>
            <person name="Andreopoulos B."/>
            <person name="Lipzen A."/>
            <person name="Chen C."/>
            <person name="Yanf M."/>
            <person name="Daum C."/>
            <person name="Ng V."/>
            <person name="Clum A."/>
            <person name="Ohm R."/>
            <person name="Martin F."/>
            <person name="Silar P."/>
            <person name="Natvig D."/>
            <person name="Lalanne C."/>
            <person name="Gautier V."/>
            <person name="Ament-Velasquez S.L."/>
            <person name="Kruys A."/>
            <person name="Hutchinson M.I."/>
            <person name="Powell A.J."/>
            <person name="Barry K."/>
            <person name="Miller A.N."/>
            <person name="Grigoriev I.V."/>
            <person name="Debuchy R."/>
            <person name="Gladieux P."/>
            <person name="Thoren M.H."/>
            <person name="Johannesson H."/>
        </authorList>
    </citation>
    <scope>NUCLEOTIDE SEQUENCE</scope>
    <source>
        <strain evidence="11">CBS 103.79</strain>
    </source>
</reference>
<comment type="similarity">
    <text evidence="8">Belongs to the eIF-3 subunit D family.</text>
</comment>
<feature type="compositionally biased region" description="Gly residues" evidence="9">
    <location>
        <begin position="145"/>
        <end position="166"/>
    </location>
</feature>
<comment type="caution">
    <text evidence="11">The sequence shown here is derived from an EMBL/GenBank/DDBJ whole genome shotgun (WGS) entry which is preliminary data.</text>
</comment>
<evidence type="ECO:0000256" key="4">
    <source>
        <dbReference type="ARBA" id="ARBA00022884"/>
    </source>
</evidence>
<dbReference type="Proteomes" id="UP001303889">
    <property type="component" value="Unassembled WGS sequence"/>
</dbReference>
<dbReference type="GO" id="GO:0002191">
    <property type="term" value="P:cap-dependent translational initiation"/>
    <property type="evidence" value="ECO:0007669"/>
    <property type="project" value="UniProtKB-UniRule"/>
</dbReference>
<feature type="compositionally biased region" description="Acidic residues" evidence="9">
    <location>
        <begin position="744"/>
        <end position="759"/>
    </location>
</feature>
<evidence type="ECO:0000256" key="6">
    <source>
        <dbReference type="ARBA" id="ARBA00023204"/>
    </source>
</evidence>
<keyword evidence="5 8" id="KW-0648">Protein biosynthesis</keyword>
<sequence>MAAPVAGISSLVDLISSLPDTEGTWGPAITADTTLNGVPYAPFSKSDKLGRMADWTDAKDGRDGRGRQQYNRNFRDQQVYGAGSASLFAAPVAEDEASFSVVSNVRDTGKTRFGRGAIFTRGGRGQRGARGDSRGGGRQQFQRSGRGGQQYGGGYEGRGGARGGGARGRRFGWKDYDKPQRNRDASINIKPDWKLVEEIDFNRLSKLNLDADEGEDVDSYGFLYYYDRSYDKQPVKSAERKLAVVDRAAYNVTTSSDPIIQDLADKDEATIFATDSVLSTLMCAPRSVYPWDIVIVRQGNKVFLDKRENAALDMVTVNENAADAPLEASEGSKEIINQPPALAEEATYINHNFANQVVLESQSQKVDMAHENPFYSASDETAPPASKAYKYRRFDLSTSEEQPTYLIVRAELDAVQKNAINGEDQFVTVHALNEFDNKAQGSGGALDWRTKLVSQRGAVVATEMKNNSCKLARWTVQSILAKADVMKLGFVSRVSPKVNDKHVVLGVIGWKPKDFANQMNLSLSNGWGIVRTIADMCLQREEGKYVLVKDPNKSILRLYETPADGLDDDEDALEEVVAEADDAIDWRSDQPKTTKSKPNASILSFFKKAVVEEEGLFIAGGGGSNTQGDVGGGVEEARDEGEGMEEDAVVSSPGAAALVQEVGNQGRGSGGGGGDGDDVSVGLGVVVNGERSEEGRFNEVGGAVKRRRVGSSSGGAVESGLEPATKTTKAAPVGKKRAANPFLDDSDDDDDDDDDDDETSTTRVRLPRPAFFGNHNPPDAGPVKLTSGMGFDREVPLLRQQTSGDEAGGEGEERVGEVLGDEEYDDFAGEEMRAMREMEEQARLEAGEEGLEYELARDDDGESMTESCPVCGGSLAGASPDQATAHVNSCLDGNPTPLPLPLPPPLEGGMEMEVEVEIEASVMSKRFAKAAVPRPGQANPIRLGDESGGSSNSAFTKLMSGHAEDAAWATAATAENSSRGMPAYKRTCPFYKIMPGFSICVDAFRYGAVEGCQAYFLSHFHSDHYIGLTANWTHGPIYCSAVTGSLVKSQLRTAAKYVVELEFEKTVPVPETKGVTVTMIPANHCPGSSMFLFEKTAGRRTQRILHCGDFRACPAHVKHPKLHPETVDTITGRTKEQKIDVCYLDTTYLSPRYSFPPQDDVVQACAELCAGLNDGLLAGDTREWDALQRRRERKGASGTESVTKFFTSASTSASSAPDLLPKAAPPAQPNAFTALSAPRYNPNRLLVVCGTYSIGKERICVAIAKALRSKIYAAPAKARICRQLDDAELAALLTPDPAEAQVHMQALAELRPDTLAEYLAGFKARHEFARVVGFRPSGWNYRPPAPTNGTGTKTSANLAPSSLPTAELLHSAHWRPRFRLADLVPQRGGGDIAGEAMCFGVPYSEHSSFRELALFVMALRIERVVPTVNVGSERGRAAMRGWIERWIGERRKGGVVKVVKVVGEDEKRLWDGKGTGGGVCW</sequence>
<dbReference type="InterPro" id="IPR036866">
    <property type="entry name" value="RibonucZ/Hydroxyglut_hydro"/>
</dbReference>
<evidence type="ECO:0000256" key="1">
    <source>
        <dbReference type="ARBA" id="ARBA00022490"/>
    </source>
</evidence>
<dbReference type="InterPro" id="IPR007783">
    <property type="entry name" value="eIF3d"/>
</dbReference>
<dbReference type="GO" id="GO:0016282">
    <property type="term" value="C:eukaryotic 43S preinitiation complex"/>
    <property type="evidence" value="ECO:0007669"/>
    <property type="project" value="UniProtKB-UniRule"/>
</dbReference>
<evidence type="ECO:0000256" key="3">
    <source>
        <dbReference type="ARBA" id="ARBA00022763"/>
    </source>
</evidence>
<dbReference type="CDD" id="cd16273">
    <property type="entry name" value="SNM1A-1C-like_MBL-fold"/>
    <property type="match status" value="1"/>
</dbReference>
<dbReference type="Pfam" id="PF07522">
    <property type="entry name" value="DRMBL"/>
    <property type="match status" value="1"/>
</dbReference>
<dbReference type="EMBL" id="MU855435">
    <property type="protein sequence ID" value="KAK3903680.1"/>
    <property type="molecule type" value="Genomic_DNA"/>
</dbReference>
<evidence type="ECO:0000313" key="11">
    <source>
        <dbReference type="EMBL" id="KAK3903680.1"/>
    </source>
</evidence>
<dbReference type="SUPFAM" id="SSF56281">
    <property type="entry name" value="Metallo-hydrolase/oxidoreductase"/>
    <property type="match status" value="1"/>
</dbReference>
<protein>
    <recommendedName>
        <fullName evidence="8">Eukaryotic translation initiation factor 3 subunit D</fullName>
        <shortName evidence="8">eIF3d</shortName>
    </recommendedName>
</protein>
<name>A0AAN6RUN9_9PEZI</name>
<evidence type="ECO:0000256" key="2">
    <source>
        <dbReference type="ARBA" id="ARBA00022540"/>
    </source>
</evidence>
<feature type="region of interest" description="RNA gate" evidence="8">
    <location>
        <begin position="311"/>
        <end position="325"/>
    </location>
</feature>
<organism evidence="11 12">
    <name type="scientific">Staphylotrichum tortipilum</name>
    <dbReference type="NCBI Taxonomy" id="2831512"/>
    <lineage>
        <taxon>Eukaryota</taxon>
        <taxon>Fungi</taxon>
        <taxon>Dikarya</taxon>
        <taxon>Ascomycota</taxon>
        <taxon>Pezizomycotina</taxon>
        <taxon>Sordariomycetes</taxon>
        <taxon>Sordariomycetidae</taxon>
        <taxon>Sordariales</taxon>
        <taxon>Chaetomiaceae</taxon>
        <taxon>Staphylotrichum</taxon>
    </lineage>
</organism>
<accession>A0AAN6RUN9</accession>
<dbReference type="GO" id="GO:0003743">
    <property type="term" value="F:translation initiation factor activity"/>
    <property type="evidence" value="ECO:0007669"/>
    <property type="project" value="UniProtKB-UniRule"/>
</dbReference>
<gene>
    <name evidence="11" type="ORF">C8A05DRAFT_14375</name>
</gene>
<dbReference type="Gene3D" id="3.40.50.12650">
    <property type="match status" value="1"/>
</dbReference>
<dbReference type="GO" id="GO:0005852">
    <property type="term" value="C:eukaryotic translation initiation factor 3 complex"/>
    <property type="evidence" value="ECO:0007669"/>
    <property type="project" value="UniProtKB-UniRule"/>
</dbReference>
<dbReference type="Gene3D" id="3.60.15.10">
    <property type="entry name" value="Ribonuclease Z/Hydroxyacylglutathione hydrolase-like"/>
    <property type="match status" value="1"/>
</dbReference>
<feature type="region of interest" description="Disordered" evidence="9">
    <location>
        <begin position="115"/>
        <end position="177"/>
    </location>
</feature>
<proteinExistence type="inferred from homology"/>
<comment type="domain">
    <text evidence="8">The RNA gate region regulates mRNA cap recognition to prevent promiscuous mRNA-binding before assembly of eif3d into the full eukaryotic translation initiation factor 3 (eIF-3) complex.</text>
</comment>
<dbReference type="HAMAP" id="MF_03003">
    <property type="entry name" value="eIF3d"/>
    <property type="match status" value="1"/>
</dbReference>
<keyword evidence="3" id="KW-0227">DNA damage</keyword>
<evidence type="ECO:0000259" key="10">
    <source>
        <dbReference type="Pfam" id="PF07522"/>
    </source>
</evidence>
<dbReference type="FunFam" id="3.60.15.10:FF:000038">
    <property type="entry name" value="DNA cross-link repair protein pso2/snm1"/>
    <property type="match status" value="1"/>
</dbReference>
<dbReference type="GO" id="GO:0098808">
    <property type="term" value="F:mRNA cap binding"/>
    <property type="evidence" value="ECO:0007669"/>
    <property type="project" value="UniProtKB-UniRule"/>
</dbReference>
<evidence type="ECO:0000313" key="12">
    <source>
        <dbReference type="Proteomes" id="UP001303889"/>
    </source>
</evidence>
<evidence type="ECO:0000256" key="7">
    <source>
        <dbReference type="ARBA" id="ARBA00023242"/>
    </source>
</evidence>
<feature type="region of interest" description="Disordered" evidence="9">
    <location>
        <begin position="663"/>
        <end position="682"/>
    </location>
</feature>
<feature type="compositionally biased region" description="Low complexity" evidence="9">
    <location>
        <begin position="710"/>
        <end position="720"/>
    </location>
</feature>
<feature type="compositionally biased region" description="Gly residues" evidence="9">
    <location>
        <begin position="665"/>
        <end position="674"/>
    </location>
</feature>
<feature type="region of interest" description="Disordered" evidence="9">
    <location>
        <begin position="693"/>
        <end position="788"/>
    </location>
</feature>
<dbReference type="Pfam" id="PF05091">
    <property type="entry name" value="eIF-3_zeta"/>
    <property type="match status" value="1"/>
</dbReference>
<comment type="subcellular location">
    <subcellularLocation>
        <location evidence="8">Cytoplasm</location>
    </subcellularLocation>
</comment>
<reference evidence="11" key="1">
    <citation type="journal article" date="2023" name="Mol. Phylogenet. Evol.">
        <title>Genome-scale phylogeny and comparative genomics of the fungal order Sordariales.</title>
        <authorList>
            <person name="Hensen N."/>
            <person name="Bonometti L."/>
            <person name="Westerberg I."/>
            <person name="Brannstrom I.O."/>
            <person name="Guillou S."/>
            <person name="Cros-Aarteil S."/>
            <person name="Calhoun S."/>
            <person name="Haridas S."/>
            <person name="Kuo A."/>
            <person name="Mondo S."/>
            <person name="Pangilinan J."/>
            <person name="Riley R."/>
            <person name="LaButti K."/>
            <person name="Andreopoulos B."/>
            <person name="Lipzen A."/>
            <person name="Chen C."/>
            <person name="Yan M."/>
            <person name="Daum C."/>
            <person name="Ng V."/>
            <person name="Clum A."/>
            <person name="Steindorff A."/>
            <person name="Ohm R.A."/>
            <person name="Martin F."/>
            <person name="Silar P."/>
            <person name="Natvig D.O."/>
            <person name="Lalanne C."/>
            <person name="Gautier V."/>
            <person name="Ament-Velasquez S.L."/>
            <person name="Kruys A."/>
            <person name="Hutchinson M.I."/>
            <person name="Powell A.J."/>
            <person name="Barry K."/>
            <person name="Miller A.N."/>
            <person name="Grigoriev I.V."/>
            <person name="Debuchy R."/>
            <person name="Gladieux P."/>
            <person name="Hiltunen Thoren M."/>
            <person name="Johannesson H."/>
        </authorList>
    </citation>
    <scope>NUCLEOTIDE SEQUENCE</scope>
    <source>
        <strain evidence="11">CBS 103.79</strain>
    </source>
</reference>
<keyword evidence="12" id="KW-1185">Reference proteome</keyword>
<dbReference type="GO" id="GO:0006281">
    <property type="term" value="P:DNA repair"/>
    <property type="evidence" value="ECO:0007669"/>
    <property type="project" value="UniProtKB-KW"/>
</dbReference>
<dbReference type="GO" id="GO:0033290">
    <property type="term" value="C:eukaryotic 48S preinitiation complex"/>
    <property type="evidence" value="ECO:0007669"/>
    <property type="project" value="UniProtKB-UniRule"/>
</dbReference>
<evidence type="ECO:0000256" key="8">
    <source>
        <dbReference type="HAMAP-Rule" id="MF_03003"/>
    </source>
</evidence>
<keyword evidence="4" id="KW-0694">RNA-binding</keyword>
<keyword evidence="2 8" id="KW-0396">Initiation factor</keyword>
<feature type="domain" description="DNA repair metallo-beta-lactamase" evidence="10">
    <location>
        <begin position="1288"/>
        <end position="1431"/>
    </location>
</feature>
<dbReference type="PANTHER" id="PTHR12399:SF0">
    <property type="entry name" value="EUKARYOTIC TRANSLATION INITIATION FACTOR 3 SUBUNIT D"/>
    <property type="match status" value="1"/>
</dbReference>
<dbReference type="GO" id="GO:0001732">
    <property type="term" value="P:formation of cytoplasmic translation initiation complex"/>
    <property type="evidence" value="ECO:0007669"/>
    <property type="project" value="UniProtKB-UniRule"/>
</dbReference>
<keyword evidence="1 8" id="KW-0963">Cytoplasm</keyword>
<comment type="subunit">
    <text evidence="8">Component of the eukaryotic translation initiation factor 3 (eIF-3) complex.</text>
</comment>
<dbReference type="PANTHER" id="PTHR12399">
    <property type="entry name" value="EUKARYOTIC TRANSLATION INITIATION FACTOR 3 SUBUNIT 7"/>
    <property type="match status" value="1"/>
</dbReference>
<dbReference type="InterPro" id="IPR011084">
    <property type="entry name" value="DRMBL"/>
</dbReference>